<feature type="region of interest" description="Disordered" evidence="1">
    <location>
        <begin position="475"/>
        <end position="522"/>
    </location>
</feature>
<comment type="caution">
    <text evidence="2">The sequence shown here is derived from an EMBL/GenBank/DDBJ whole genome shotgun (WGS) entry which is preliminary data.</text>
</comment>
<feature type="compositionally biased region" description="Basic and acidic residues" evidence="1">
    <location>
        <begin position="500"/>
        <end position="510"/>
    </location>
</feature>
<feature type="compositionally biased region" description="Low complexity" evidence="1">
    <location>
        <begin position="91"/>
        <end position="103"/>
    </location>
</feature>
<proteinExistence type="predicted"/>
<dbReference type="AlphaFoldDB" id="A0AAE0J445"/>
<feature type="compositionally biased region" description="Acidic residues" evidence="1">
    <location>
        <begin position="52"/>
        <end position="88"/>
    </location>
</feature>
<evidence type="ECO:0000256" key="1">
    <source>
        <dbReference type="SAM" id="MobiDB-lite"/>
    </source>
</evidence>
<protein>
    <submittedName>
        <fullName evidence="2">Uncharacterized protein</fullName>
    </submittedName>
</protein>
<dbReference type="Pfam" id="PF08728">
    <property type="entry name" value="CRT10"/>
    <property type="match status" value="1"/>
</dbReference>
<dbReference type="EMBL" id="JAUEPO010000001">
    <property type="protein sequence ID" value="KAK3336160.1"/>
    <property type="molecule type" value="Genomic_DNA"/>
</dbReference>
<accession>A0AAE0J445</accession>
<feature type="compositionally biased region" description="Acidic residues" evidence="1">
    <location>
        <begin position="486"/>
        <end position="499"/>
    </location>
</feature>
<gene>
    <name evidence="2" type="ORF">B0T19DRAFT_436959</name>
</gene>
<reference evidence="2" key="1">
    <citation type="journal article" date="2023" name="Mol. Phylogenet. Evol.">
        <title>Genome-scale phylogeny and comparative genomics of the fungal order Sordariales.</title>
        <authorList>
            <person name="Hensen N."/>
            <person name="Bonometti L."/>
            <person name="Westerberg I."/>
            <person name="Brannstrom I.O."/>
            <person name="Guillou S."/>
            <person name="Cros-Aarteil S."/>
            <person name="Calhoun S."/>
            <person name="Haridas S."/>
            <person name="Kuo A."/>
            <person name="Mondo S."/>
            <person name="Pangilinan J."/>
            <person name="Riley R."/>
            <person name="LaButti K."/>
            <person name="Andreopoulos B."/>
            <person name="Lipzen A."/>
            <person name="Chen C."/>
            <person name="Yan M."/>
            <person name="Daum C."/>
            <person name="Ng V."/>
            <person name="Clum A."/>
            <person name="Steindorff A."/>
            <person name="Ohm R.A."/>
            <person name="Martin F."/>
            <person name="Silar P."/>
            <person name="Natvig D.O."/>
            <person name="Lalanne C."/>
            <person name="Gautier V."/>
            <person name="Ament-Velasquez S.L."/>
            <person name="Kruys A."/>
            <person name="Hutchinson M.I."/>
            <person name="Powell A.J."/>
            <person name="Barry K."/>
            <person name="Miller A.N."/>
            <person name="Grigoriev I.V."/>
            <person name="Debuchy R."/>
            <person name="Gladieux P."/>
            <person name="Hiltunen Thoren M."/>
            <person name="Johannesson H."/>
        </authorList>
    </citation>
    <scope>NUCLEOTIDE SEQUENCE</scope>
    <source>
        <strain evidence="2">SMH4131-1</strain>
    </source>
</reference>
<name>A0AAE0J445_9PEZI</name>
<sequence length="774" mass="86992">MASEGSVQQSYEPIHVGPSFHIQTAENRFGAHVLDDLKAFVLEGPNFNGMIDPDDEDDDGEDDDEDEDDDDWDGIADPEWPNEWDMAFDELPQSQSQPQQLQQDHNETSPDANHQGFPRLARTRNNLTALSQRFNLYFAAYQDKIYVYQPRKTPQILPPPSIIIHPKRTKVARLIGGRIDKAFGHQMNHIIVGNLGNFEVVFFAYDDGDVGAYYTHDIARCILANSEPRHGVGGARLAVPKQFFHENVGISAWGLAIHEKSRLLAVSSNRYEVTVFAFAMTSTNWMQNSSDDTGVDDSPKVWSGQTALELEKHFKSRTRTWRIVLPLGPLGHNIPNIAFCDDEEGNASEVVAVDIRGNTWILDIWKIGSFPIQYPPTANRGQTRALANQPYTGWDVLVLPESSFKQTASVRELLGLPGREVLLGNGSRIPSGPIPETDLWLDTTCSLFYVKEMAPSIEFVLRHRHGTLYQKIHAEEARKSAHEPAVEEDDDDTDMSDADDTPHASTHECESAPSEHGAEKEKRWAAIRKTHGPPGSAINDSSKEVQLSRIIVPSFGETPPLATNLGKCIEFFSSSVTRQANTKPVQFLEAELRPHMVRNFSILRTTCTDIELQPVDPRGTGIVCKSVLAHHNHHLRRVEPWDLNRQMSERVSMLIHVPELNLVVAGALNGRVALLTLTKTAKRLDGVALRRGFRVDWVLPRLAEEEKKKRPWCTLHGIAMSPVPEPKADGLNLYGRERRTSPVVYRLILHYMNHTIVTYDIMRRAGEAEELLIF</sequence>
<feature type="region of interest" description="Disordered" evidence="1">
    <location>
        <begin position="45"/>
        <end position="118"/>
    </location>
</feature>
<evidence type="ECO:0000313" key="2">
    <source>
        <dbReference type="EMBL" id="KAK3336160.1"/>
    </source>
</evidence>
<dbReference type="Proteomes" id="UP001286456">
    <property type="component" value="Unassembled WGS sequence"/>
</dbReference>
<dbReference type="InterPro" id="IPR014839">
    <property type="entry name" value="Crt10"/>
</dbReference>
<keyword evidence="3" id="KW-1185">Reference proteome</keyword>
<feature type="compositionally biased region" description="Basic and acidic residues" evidence="1">
    <location>
        <begin position="475"/>
        <end position="485"/>
    </location>
</feature>
<reference evidence="2" key="2">
    <citation type="submission" date="2023-06" db="EMBL/GenBank/DDBJ databases">
        <authorList>
            <consortium name="Lawrence Berkeley National Laboratory"/>
            <person name="Haridas S."/>
            <person name="Hensen N."/>
            <person name="Bonometti L."/>
            <person name="Westerberg I."/>
            <person name="Brannstrom I.O."/>
            <person name="Guillou S."/>
            <person name="Cros-Aarteil S."/>
            <person name="Calhoun S."/>
            <person name="Kuo A."/>
            <person name="Mondo S."/>
            <person name="Pangilinan J."/>
            <person name="Riley R."/>
            <person name="Labutti K."/>
            <person name="Andreopoulos B."/>
            <person name="Lipzen A."/>
            <person name="Chen C."/>
            <person name="Yanf M."/>
            <person name="Daum C."/>
            <person name="Ng V."/>
            <person name="Clum A."/>
            <person name="Steindorff A."/>
            <person name="Ohm R."/>
            <person name="Martin F."/>
            <person name="Silar P."/>
            <person name="Natvig D."/>
            <person name="Lalanne C."/>
            <person name="Gautier V."/>
            <person name="Ament-Velasquez S.L."/>
            <person name="Kruys A."/>
            <person name="Hutchinson M.I."/>
            <person name="Powell A.J."/>
            <person name="Barry K."/>
            <person name="Miller A.N."/>
            <person name="Grigoriev I.V."/>
            <person name="Debuchy R."/>
            <person name="Gladieux P."/>
            <person name="Thoren M.H."/>
            <person name="Johannesson H."/>
        </authorList>
    </citation>
    <scope>NUCLEOTIDE SEQUENCE</scope>
    <source>
        <strain evidence="2">SMH4131-1</strain>
    </source>
</reference>
<organism evidence="2 3">
    <name type="scientific">Cercophora scortea</name>
    <dbReference type="NCBI Taxonomy" id="314031"/>
    <lineage>
        <taxon>Eukaryota</taxon>
        <taxon>Fungi</taxon>
        <taxon>Dikarya</taxon>
        <taxon>Ascomycota</taxon>
        <taxon>Pezizomycotina</taxon>
        <taxon>Sordariomycetes</taxon>
        <taxon>Sordariomycetidae</taxon>
        <taxon>Sordariales</taxon>
        <taxon>Lasiosphaeriaceae</taxon>
        <taxon>Cercophora</taxon>
    </lineage>
</organism>
<evidence type="ECO:0000313" key="3">
    <source>
        <dbReference type="Proteomes" id="UP001286456"/>
    </source>
</evidence>